<dbReference type="GO" id="GO:0003677">
    <property type="term" value="F:DNA binding"/>
    <property type="evidence" value="ECO:0007669"/>
    <property type="project" value="InterPro"/>
</dbReference>
<evidence type="ECO:0000313" key="4">
    <source>
        <dbReference type="Proteomes" id="UP000008281"/>
    </source>
</evidence>
<evidence type="ECO:0000313" key="3">
    <source>
        <dbReference type="EMBL" id="EFO88308.1"/>
    </source>
</evidence>
<dbReference type="Proteomes" id="UP000008281">
    <property type="component" value="Unassembled WGS sequence"/>
</dbReference>
<gene>
    <name evidence="3" type="ORF">CRE_08492</name>
</gene>
<dbReference type="EMBL" id="DS268543">
    <property type="protein sequence ID" value="EFO88308.1"/>
    <property type="molecule type" value="Genomic_DNA"/>
</dbReference>
<dbReference type="GO" id="GO:0006310">
    <property type="term" value="P:DNA recombination"/>
    <property type="evidence" value="ECO:0007669"/>
    <property type="project" value="UniProtKB-KW"/>
</dbReference>
<dbReference type="InParanoid" id="E3N6X0"/>
<protein>
    <recommendedName>
        <fullName evidence="5">Tyr recombinase domain-containing protein</fullName>
    </recommendedName>
</protein>
<organism evidence="4">
    <name type="scientific">Caenorhabditis remanei</name>
    <name type="common">Caenorhabditis vulgaris</name>
    <dbReference type="NCBI Taxonomy" id="31234"/>
    <lineage>
        <taxon>Eukaryota</taxon>
        <taxon>Metazoa</taxon>
        <taxon>Ecdysozoa</taxon>
        <taxon>Nematoda</taxon>
        <taxon>Chromadorea</taxon>
        <taxon>Rhabditida</taxon>
        <taxon>Rhabditina</taxon>
        <taxon>Rhabditomorpha</taxon>
        <taxon>Rhabditoidea</taxon>
        <taxon>Rhabditidae</taxon>
        <taxon>Peloderinae</taxon>
        <taxon>Caenorhabditis</taxon>
    </lineage>
</organism>
<dbReference type="Gene3D" id="1.10.443.10">
    <property type="entry name" value="Intergrase catalytic core"/>
    <property type="match status" value="1"/>
</dbReference>
<name>E3N6X0_CAERE</name>
<evidence type="ECO:0000256" key="1">
    <source>
        <dbReference type="ARBA" id="ARBA00023172"/>
    </source>
</evidence>
<dbReference type="AlphaFoldDB" id="E3N6X0"/>
<evidence type="ECO:0008006" key="5">
    <source>
        <dbReference type="Google" id="ProtNLM"/>
    </source>
</evidence>
<dbReference type="STRING" id="31234.E3N6X0"/>
<dbReference type="SUPFAM" id="SSF56349">
    <property type="entry name" value="DNA breaking-rejoining enzymes"/>
    <property type="match status" value="1"/>
</dbReference>
<keyword evidence="1" id="KW-0233">DNA recombination</keyword>
<feature type="region of interest" description="Disordered" evidence="2">
    <location>
        <begin position="179"/>
        <end position="203"/>
    </location>
</feature>
<keyword evidence="4" id="KW-1185">Reference proteome</keyword>
<proteinExistence type="predicted"/>
<dbReference type="GO" id="GO:0015074">
    <property type="term" value="P:DNA integration"/>
    <property type="evidence" value="ECO:0007669"/>
    <property type="project" value="InterPro"/>
</dbReference>
<dbReference type="InterPro" id="IPR011010">
    <property type="entry name" value="DNA_brk_join_enz"/>
</dbReference>
<dbReference type="OrthoDB" id="5867182at2759"/>
<sequence>MLNSLGPGNLVKAIEFLARVTLEGKAPSTARDYFSGCDSGHTEERSADEAKPKAVSWSTLQIVAGTKSNDEKGERDTLILLLSYQALLRAEEAANLKWSDLTQNLGNPSAKSKERSTCTRSKHVHSLSGRFEFGLSSQAMESLRIFTIEKERGAANDLQRQGFSKEEIKARGRWRSDAGLKSGEVGAEEETDGPPVLVRQPEG</sequence>
<reference evidence="3" key="1">
    <citation type="submission" date="2007-07" db="EMBL/GenBank/DDBJ databases">
        <title>PCAP assembly of the Caenorhabditis remanei genome.</title>
        <authorList>
            <consortium name="The Caenorhabditis remanei Sequencing Consortium"/>
            <person name="Wilson R.K."/>
        </authorList>
    </citation>
    <scope>NUCLEOTIDE SEQUENCE [LARGE SCALE GENOMIC DNA]</scope>
    <source>
        <strain evidence="3">PB4641</strain>
    </source>
</reference>
<accession>E3N6X0</accession>
<dbReference type="HOGENOM" id="CLU_053593_0_0_1"/>
<evidence type="ECO:0000256" key="2">
    <source>
        <dbReference type="SAM" id="MobiDB-lite"/>
    </source>
</evidence>
<dbReference type="InterPro" id="IPR013762">
    <property type="entry name" value="Integrase-like_cat_sf"/>
</dbReference>